<dbReference type="Gene3D" id="3.10.180.10">
    <property type="entry name" value="2,3-Dihydroxybiphenyl 1,2-Dioxygenase, domain 1"/>
    <property type="match status" value="2"/>
</dbReference>
<comment type="caution">
    <text evidence="2">The sequence shown here is derived from an EMBL/GenBank/DDBJ whole genome shotgun (WGS) entry which is preliminary data.</text>
</comment>
<reference evidence="2 3" key="1">
    <citation type="submission" date="2023-03" db="EMBL/GenBank/DDBJ databases">
        <title>NovoSphingobium album sp. nov. isolated from polycyclic aromatic hydrocarbons- and heavy-metal polluted soil.</title>
        <authorList>
            <person name="Liu Z."/>
            <person name="Wang K."/>
        </authorList>
    </citation>
    <scope>NUCLEOTIDE SEQUENCE [LARGE SCALE GENOMIC DNA]</scope>
    <source>
        <strain evidence="2 3">H3SJ31-1</strain>
    </source>
</reference>
<sequence>MPGMPLAHVSWAIADNADRKPCDAFFQDVFGAEIAYEMLMTPEAQAMGLDREESLMMVGDTMIVPIAPAGKGAEPGAPIGEMLRRSAAPMRWLGVALKVADLKAADAWFSAKGFKLHYDPGMEAHYFLIGRGQALGMRIEVLAQDLPNDPRRDPAWTPAKWREVHPLAIEGLQAIGLSAPSLEEARAVFAGQFDWPEIGTRALPEADADCVAFAMGDTVLEAMRGRVEASPVAVHARETKGIHNLVFKVRDASAAAEYLRGKGLDLIGDVADRFAIAPEQAHGRLIWFTGRTPVGYPPVGSNMREPARFPAVVG</sequence>
<dbReference type="InterPro" id="IPR051785">
    <property type="entry name" value="MMCE/EMCE_epimerase"/>
</dbReference>
<keyword evidence="3" id="KW-1185">Reference proteome</keyword>
<proteinExistence type="predicted"/>
<dbReference type="SUPFAM" id="SSF54593">
    <property type="entry name" value="Glyoxalase/Bleomycin resistance protein/Dihydroxybiphenyl dioxygenase"/>
    <property type="match status" value="2"/>
</dbReference>
<evidence type="ECO:0000313" key="3">
    <source>
        <dbReference type="Proteomes" id="UP001216253"/>
    </source>
</evidence>
<dbReference type="PANTHER" id="PTHR43048:SF3">
    <property type="entry name" value="METHYLMALONYL-COA EPIMERASE, MITOCHONDRIAL"/>
    <property type="match status" value="1"/>
</dbReference>
<dbReference type="InterPro" id="IPR029068">
    <property type="entry name" value="Glyas_Bleomycin-R_OHBP_Dase"/>
</dbReference>
<evidence type="ECO:0000256" key="1">
    <source>
        <dbReference type="ARBA" id="ARBA00022723"/>
    </source>
</evidence>
<dbReference type="EMBL" id="JARESE010000001">
    <property type="protein sequence ID" value="MDE8650349.1"/>
    <property type="molecule type" value="Genomic_DNA"/>
</dbReference>
<name>A0ABT5WJY0_9SPHN</name>
<keyword evidence="1" id="KW-0479">Metal-binding</keyword>
<accession>A0ABT5WJY0</accession>
<gene>
    <name evidence="2" type="ORF">PYV00_01290</name>
</gene>
<protein>
    <submittedName>
        <fullName evidence="2">Glyoxalase</fullName>
    </submittedName>
</protein>
<dbReference type="RefSeq" id="WP_275226432.1">
    <property type="nucleotide sequence ID" value="NZ_JARESE010000001.1"/>
</dbReference>
<evidence type="ECO:0000313" key="2">
    <source>
        <dbReference type="EMBL" id="MDE8650349.1"/>
    </source>
</evidence>
<dbReference type="Proteomes" id="UP001216253">
    <property type="component" value="Unassembled WGS sequence"/>
</dbReference>
<organism evidence="2 3">
    <name type="scientific">Novosphingobium album</name>
    <name type="common">ex Liu et al. 2023</name>
    <dbReference type="NCBI Taxonomy" id="3031130"/>
    <lineage>
        <taxon>Bacteria</taxon>
        <taxon>Pseudomonadati</taxon>
        <taxon>Pseudomonadota</taxon>
        <taxon>Alphaproteobacteria</taxon>
        <taxon>Sphingomonadales</taxon>
        <taxon>Sphingomonadaceae</taxon>
        <taxon>Novosphingobium</taxon>
    </lineage>
</organism>
<dbReference type="PANTHER" id="PTHR43048">
    <property type="entry name" value="METHYLMALONYL-COA EPIMERASE"/>
    <property type="match status" value="1"/>
</dbReference>